<protein>
    <submittedName>
        <fullName evidence="1">Uncharacterized protein</fullName>
    </submittedName>
</protein>
<sequence>MTLDEANKMTLTKAIELLQRDLDDPGSVDILDLNKAQEWGIEALKRVKEGRQQGLRIYIDLLPGETLE</sequence>
<proteinExistence type="predicted"/>
<dbReference type="AlphaFoldDB" id="A0A6M3M4M5"/>
<reference evidence="1" key="1">
    <citation type="submission" date="2020-03" db="EMBL/GenBank/DDBJ databases">
        <title>The deep terrestrial virosphere.</title>
        <authorList>
            <person name="Holmfeldt K."/>
            <person name="Nilsson E."/>
            <person name="Simone D."/>
            <person name="Lopez-Fernandez M."/>
            <person name="Wu X."/>
            <person name="de Brujin I."/>
            <person name="Lundin D."/>
            <person name="Andersson A."/>
            <person name="Bertilsson S."/>
            <person name="Dopson M."/>
        </authorList>
    </citation>
    <scope>NUCLEOTIDE SEQUENCE</scope>
    <source>
        <strain evidence="1">MM171B01064</strain>
    </source>
</reference>
<name>A0A6M3M4M5_9ZZZZ</name>
<dbReference type="EMBL" id="MT143808">
    <property type="protein sequence ID" value="QJB02801.1"/>
    <property type="molecule type" value="Genomic_DNA"/>
</dbReference>
<organism evidence="1">
    <name type="scientific">viral metagenome</name>
    <dbReference type="NCBI Taxonomy" id="1070528"/>
    <lineage>
        <taxon>unclassified sequences</taxon>
        <taxon>metagenomes</taxon>
        <taxon>organismal metagenomes</taxon>
    </lineage>
</organism>
<gene>
    <name evidence="1" type="ORF">MM171B01064_0002</name>
</gene>
<accession>A0A6M3M4M5</accession>
<evidence type="ECO:0000313" key="1">
    <source>
        <dbReference type="EMBL" id="QJB02801.1"/>
    </source>
</evidence>